<dbReference type="EMBL" id="VRTY01000077">
    <property type="protein sequence ID" value="TXK36518.1"/>
    <property type="molecule type" value="Genomic_DNA"/>
</dbReference>
<comment type="caution">
    <text evidence="2">The sequence shown here is derived from an EMBL/GenBank/DDBJ whole genome shotgun (WGS) entry which is preliminary data.</text>
</comment>
<protein>
    <recommendedName>
        <fullName evidence="1">Lipocalin-like domain-containing protein</fullName>
    </recommendedName>
</protein>
<dbReference type="InterPro" id="IPR024311">
    <property type="entry name" value="Lipocalin-like"/>
</dbReference>
<dbReference type="Pfam" id="PF13648">
    <property type="entry name" value="Lipocalin_4"/>
    <property type="match status" value="1"/>
</dbReference>
<sequence>MRKTTYWLLWVIILCITFSGCIEGEDVRPELAAEEVKIAVQGKWNIERIESKLCRDSNCTTENYDGKATDYFEFKADSAFLVRLDSYNKSYSNAYKVNYNMYPGTIVLSSGSWIGRFEVKEIKASKMVLINSFTGQDPKAIFTDSYYLYR</sequence>
<dbReference type="OrthoDB" id="851452at2"/>
<gene>
    <name evidence="2" type="ORF">FVR03_17575</name>
</gene>
<organism evidence="2 3">
    <name type="scientific">Pontibacter qinzhouensis</name>
    <dbReference type="NCBI Taxonomy" id="2603253"/>
    <lineage>
        <taxon>Bacteria</taxon>
        <taxon>Pseudomonadati</taxon>
        <taxon>Bacteroidota</taxon>
        <taxon>Cytophagia</taxon>
        <taxon>Cytophagales</taxon>
        <taxon>Hymenobacteraceae</taxon>
        <taxon>Pontibacter</taxon>
    </lineage>
</organism>
<proteinExistence type="predicted"/>
<dbReference type="AlphaFoldDB" id="A0A5C8JG07"/>
<dbReference type="PROSITE" id="PS51257">
    <property type="entry name" value="PROKAR_LIPOPROTEIN"/>
    <property type="match status" value="1"/>
</dbReference>
<dbReference type="RefSeq" id="WP_147923075.1">
    <property type="nucleotide sequence ID" value="NZ_VRTY01000077.1"/>
</dbReference>
<name>A0A5C8JG07_9BACT</name>
<accession>A0A5C8JG07</accession>
<dbReference type="Proteomes" id="UP000321926">
    <property type="component" value="Unassembled WGS sequence"/>
</dbReference>
<evidence type="ECO:0000313" key="3">
    <source>
        <dbReference type="Proteomes" id="UP000321926"/>
    </source>
</evidence>
<reference evidence="2 3" key="1">
    <citation type="submission" date="2019-08" db="EMBL/GenBank/DDBJ databases">
        <authorList>
            <person name="Shi S."/>
        </authorList>
    </citation>
    <scope>NUCLEOTIDE SEQUENCE [LARGE SCALE GENOMIC DNA]</scope>
    <source>
        <strain evidence="2 3">GY10130</strain>
    </source>
</reference>
<evidence type="ECO:0000259" key="1">
    <source>
        <dbReference type="Pfam" id="PF13648"/>
    </source>
</evidence>
<evidence type="ECO:0000313" key="2">
    <source>
        <dbReference type="EMBL" id="TXK36518.1"/>
    </source>
</evidence>
<feature type="domain" description="Lipocalin-like" evidence="1">
    <location>
        <begin position="41"/>
        <end position="129"/>
    </location>
</feature>
<keyword evidence="3" id="KW-1185">Reference proteome</keyword>